<accession>A0A087C193</accession>
<sequence>MHLPQHIPSGARIVVRTSAGIDAVTGRMTYRDAIGHVDSWNGMRLRMVRDPAANGSRPAERLDIAAEDIVAFKPVPERRHPRDRDTTSTS</sequence>
<dbReference type="InterPro" id="IPR046571">
    <property type="entry name" value="DUF6725"/>
</dbReference>
<dbReference type="OrthoDB" id="3234801at2"/>
<dbReference type="EMBL" id="JGZE01000010">
    <property type="protein sequence ID" value="KFI77043.1"/>
    <property type="molecule type" value="Genomic_DNA"/>
</dbReference>
<organism evidence="1 2">
    <name type="scientific">Bifidobacterium mongoliense DSM 21395</name>
    <dbReference type="NCBI Taxonomy" id="1437603"/>
    <lineage>
        <taxon>Bacteria</taxon>
        <taxon>Bacillati</taxon>
        <taxon>Actinomycetota</taxon>
        <taxon>Actinomycetes</taxon>
        <taxon>Bifidobacteriales</taxon>
        <taxon>Bifidobacteriaceae</taxon>
        <taxon>Bifidobacterium</taxon>
    </lineage>
</organism>
<evidence type="ECO:0000313" key="2">
    <source>
        <dbReference type="Proteomes" id="UP000029082"/>
    </source>
</evidence>
<reference evidence="1 2" key="1">
    <citation type="submission" date="2014-03" db="EMBL/GenBank/DDBJ databases">
        <title>Genomics of Bifidobacteria.</title>
        <authorList>
            <person name="Ventura M."/>
            <person name="Milani C."/>
            <person name="Lugli G.A."/>
        </authorList>
    </citation>
    <scope>NUCLEOTIDE SEQUENCE [LARGE SCALE GENOMIC DNA]</scope>
    <source>
        <strain evidence="1 2">DSM 21395</strain>
    </source>
</reference>
<dbReference type="RefSeq" id="WP_033511180.1">
    <property type="nucleotide sequence ID" value="NZ_JDUO01000001.1"/>
</dbReference>
<name>A0A087C193_9BIFI</name>
<dbReference type="eggNOG" id="ENOG5032AHC">
    <property type="taxonomic scope" value="Bacteria"/>
</dbReference>
<proteinExistence type="predicted"/>
<dbReference type="Proteomes" id="UP000029082">
    <property type="component" value="Unassembled WGS sequence"/>
</dbReference>
<comment type="caution">
    <text evidence="1">The sequence shown here is derived from an EMBL/GenBank/DDBJ whole genome shotgun (WGS) entry which is preliminary data.</text>
</comment>
<dbReference type="Pfam" id="PF20486">
    <property type="entry name" value="DUF6725"/>
    <property type="match status" value="1"/>
</dbReference>
<dbReference type="AlphaFoldDB" id="A0A087C193"/>
<dbReference type="GeneID" id="93093764"/>
<keyword evidence="2" id="KW-1185">Reference proteome</keyword>
<protein>
    <submittedName>
        <fullName evidence="1">Uncharacterized protein</fullName>
    </submittedName>
</protein>
<evidence type="ECO:0000313" key="1">
    <source>
        <dbReference type="EMBL" id="KFI77043.1"/>
    </source>
</evidence>
<gene>
    <name evidence="1" type="ORF">BMON_0600</name>
</gene>